<sequence>MAAITFEEAYDILDLTHRSDQDDHRPIVLDHYDRVNLANLIVAKSGGAA</sequence>
<dbReference type="RefSeq" id="YP_010059123.1">
    <property type="nucleotide sequence ID" value="NC_054724.1"/>
</dbReference>
<dbReference type="KEGG" id="vg:64766354"/>
<organism evidence="1 2">
    <name type="scientific">Rhodococcus phage Finch</name>
    <dbReference type="NCBI Taxonomy" id="2094144"/>
    <lineage>
        <taxon>Viruses</taxon>
        <taxon>Duplodnaviria</taxon>
        <taxon>Heunggongvirae</taxon>
        <taxon>Uroviricota</taxon>
        <taxon>Caudoviricetes</taxon>
        <taxon>Finchvirus</taxon>
        <taxon>Finchvirus finch</taxon>
    </lineage>
</organism>
<evidence type="ECO:0000313" key="2">
    <source>
        <dbReference type="Proteomes" id="UP000241290"/>
    </source>
</evidence>
<protein>
    <submittedName>
        <fullName evidence="1">Uncharacterized protein</fullName>
    </submittedName>
</protein>
<evidence type="ECO:0000313" key="1">
    <source>
        <dbReference type="EMBL" id="AVO25033.1"/>
    </source>
</evidence>
<proteinExistence type="predicted"/>
<dbReference type="EMBL" id="MG962366">
    <property type="protein sequence ID" value="AVO25033.1"/>
    <property type="molecule type" value="Genomic_DNA"/>
</dbReference>
<accession>A0A2P1JXI2</accession>
<keyword evidence="2" id="KW-1185">Reference proteome</keyword>
<dbReference type="GeneID" id="64766354"/>
<gene>
    <name evidence="1" type="primary">101</name>
    <name evidence="1" type="ORF">SEA_FINCH_101</name>
</gene>
<name>A0A2P1JXI2_9CAUD</name>
<dbReference type="Proteomes" id="UP000241290">
    <property type="component" value="Genome"/>
</dbReference>
<reference evidence="2" key="1">
    <citation type="submission" date="2018-02" db="EMBL/GenBank/DDBJ databases">
        <authorList>
            <person name="Cohen D.B."/>
            <person name="Kent A.D."/>
        </authorList>
    </citation>
    <scope>NUCLEOTIDE SEQUENCE [LARGE SCALE GENOMIC DNA]</scope>
</reference>